<accession>A0AAE1AZX1</accession>
<dbReference type="Proteomes" id="UP001283361">
    <property type="component" value="Unassembled WGS sequence"/>
</dbReference>
<organism evidence="1 2">
    <name type="scientific">Elysia crispata</name>
    <name type="common">lettuce slug</name>
    <dbReference type="NCBI Taxonomy" id="231223"/>
    <lineage>
        <taxon>Eukaryota</taxon>
        <taxon>Metazoa</taxon>
        <taxon>Spiralia</taxon>
        <taxon>Lophotrochozoa</taxon>
        <taxon>Mollusca</taxon>
        <taxon>Gastropoda</taxon>
        <taxon>Heterobranchia</taxon>
        <taxon>Euthyneura</taxon>
        <taxon>Panpulmonata</taxon>
        <taxon>Sacoglossa</taxon>
        <taxon>Placobranchoidea</taxon>
        <taxon>Plakobranchidae</taxon>
        <taxon>Elysia</taxon>
    </lineage>
</organism>
<proteinExistence type="predicted"/>
<sequence>MIKYRPSQKLMNHFALSGQTRREKLKRAVSHRVAHAMFSPIAVEWTQDLTCPALNEQLWTAISDQPQISSTDILHGGAGLDLVTQERRGFVWTCSDILGQPRTFGDFPGLSTGDLFGYRLDVWVTDLSADMRKACL</sequence>
<name>A0AAE1AZX1_9GAST</name>
<evidence type="ECO:0000313" key="2">
    <source>
        <dbReference type="Proteomes" id="UP001283361"/>
    </source>
</evidence>
<comment type="caution">
    <text evidence="1">The sequence shown here is derived from an EMBL/GenBank/DDBJ whole genome shotgun (WGS) entry which is preliminary data.</text>
</comment>
<protein>
    <submittedName>
        <fullName evidence="1">Uncharacterized protein</fullName>
    </submittedName>
</protein>
<keyword evidence="2" id="KW-1185">Reference proteome</keyword>
<dbReference type="EMBL" id="JAWDGP010000819">
    <property type="protein sequence ID" value="KAK3797002.1"/>
    <property type="molecule type" value="Genomic_DNA"/>
</dbReference>
<reference evidence="1" key="1">
    <citation type="journal article" date="2023" name="G3 (Bethesda)">
        <title>A reference genome for the long-term kleptoplast-retaining sea slug Elysia crispata morphotype clarki.</title>
        <authorList>
            <person name="Eastman K.E."/>
            <person name="Pendleton A.L."/>
            <person name="Shaikh M.A."/>
            <person name="Suttiyut T."/>
            <person name="Ogas R."/>
            <person name="Tomko P."/>
            <person name="Gavelis G."/>
            <person name="Widhalm J.R."/>
            <person name="Wisecaver J.H."/>
        </authorList>
    </citation>
    <scope>NUCLEOTIDE SEQUENCE</scope>
    <source>
        <strain evidence="1">ECLA1</strain>
    </source>
</reference>
<evidence type="ECO:0000313" key="1">
    <source>
        <dbReference type="EMBL" id="KAK3797002.1"/>
    </source>
</evidence>
<dbReference type="AlphaFoldDB" id="A0AAE1AZX1"/>
<gene>
    <name evidence="1" type="ORF">RRG08_055058</name>
</gene>